<dbReference type="EMBL" id="LAZR01008874">
    <property type="protein sequence ID" value="KKM76033.1"/>
    <property type="molecule type" value="Genomic_DNA"/>
</dbReference>
<name>A0A0F9K217_9ZZZZ</name>
<organism evidence="1">
    <name type="scientific">marine sediment metagenome</name>
    <dbReference type="NCBI Taxonomy" id="412755"/>
    <lineage>
        <taxon>unclassified sequences</taxon>
        <taxon>metagenomes</taxon>
        <taxon>ecological metagenomes</taxon>
    </lineage>
</organism>
<gene>
    <name evidence="1" type="ORF">LCGC14_1384250</name>
</gene>
<protein>
    <submittedName>
        <fullName evidence="1">Uncharacterized protein</fullName>
    </submittedName>
</protein>
<reference evidence="1" key="1">
    <citation type="journal article" date="2015" name="Nature">
        <title>Complex archaea that bridge the gap between prokaryotes and eukaryotes.</title>
        <authorList>
            <person name="Spang A."/>
            <person name="Saw J.H."/>
            <person name="Jorgensen S.L."/>
            <person name="Zaremba-Niedzwiedzka K."/>
            <person name="Martijn J."/>
            <person name="Lind A.E."/>
            <person name="van Eijk R."/>
            <person name="Schleper C."/>
            <person name="Guy L."/>
            <person name="Ettema T.J."/>
        </authorList>
    </citation>
    <scope>NUCLEOTIDE SEQUENCE</scope>
</reference>
<proteinExistence type="predicted"/>
<comment type="caution">
    <text evidence="1">The sequence shown here is derived from an EMBL/GenBank/DDBJ whole genome shotgun (WGS) entry which is preliminary data.</text>
</comment>
<accession>A0A0F9K217</accession>
<dbReference type="AlphaFoldDB" id="A0A0F9K217"/>
<evidence type="ECO:0000313" key="1">
    <source>
        <dbReference type="EMBL" id="KKM76033.1"/>
    </source>
</evidence>
<sequence length="212" mass="24692">MAKTGNIQQINPETGELSDVLLRLADYYPQNGMVVMANVHDGIIETGDIKIFPQKKDSIHSKNENLSYIPEELLEHGMRNLSIYKVYSKVFHFEDPKFSKDSYYKYWYNICRHLQKNTNIIISRKPTIHFINEIQEFENICDSSKYTNYRFIKECKNRGFIAEFRVANKRVFVAHPKYALSGNQIPEVLAQLFDNVIGNITDDGIVEDNNDE</sequence>